<name>A0A0S7C2A9_9BACT</name>
<dbReference type="Proteomes" id="UP000053091">
    <property type="component" value="Unassembled WGS sequence"/>
</dbReference>
<dbReference type="RefSeq" id="WP_062040769.1">
    <property type="nucleotide sequence ID" value="NZ_DF968182.1"/>
</dbReference>
<dbReference type="Pfam" id="PF13177">
    <property type="entry name" value="DNA_pol3_delta2"/>
    <property type="match status" value="1"/>
</dbReference>
<dbReference type="EMBL" id="DF968182">
    <property type="protein sequence ID" value="GAP43526.1"/>
    <property type="molecule type" value="Genomic_DNA"/>
</dbReference>
<dbReference type="PANTHER" id="PTHR11669">
    <property type="entry name" value="REPLICATION FACTOR C / DNA POLYMERASE III GAMMA-TAU SUBUNIT"/>
    <property type="match status" value="1"/>
</dbReference>
<organism evidence="1">
    <name type="scientific">Lentimicrobium saccharophilum</name>
    <dbReference type="NCBI Taxonomy" id="1678841"/>
    <lineage>
        <taxon>Bacteria</taxon>
        <taxon>Pseudomonadati</taxon>
        <taxon>Bacteroidota</taxon>
        <taxon>Bacteroidia</taxon>
        <taxon>Bacteroidales</taxon>
        <taxon>Lentimicrobiaceae</taxon>
        <taxon>Lentimicrobium</taxon>
    </lineage>
</organism>
<evidence type="ECO:0000313" key="2">
    <source>
        <dbReference type="Proteomes" id="UP000053091"/>
    </source>
</evidence>
<dbReference type="AlphaFoldDB" id="A0A0S7C2A9"/>
<dbReference type="Gene3D" id="3.40.50.300">
    <property type="entry name" value="P-loop containing nucleotide triphosphate hydrolases"/>
    <property type="match status" value="1"/>
</dbReference>
<dbReference type="PATRIC" id="fig|1678841.3.peg.1874"/>
<dbReference type="InterPro" id="IPR027417">
    <property type="entry name" value="P-loop_NTPase"/>
</dbReference>
<dbReference type="SUPFAM" id="SSF52540">
    <property type="entry name" value="P-loop containing nucleoside triphosphate hydrolases"/>
    <property type="match status" value="1"/>
</dbReference>
<dbReference type="STRING" id="1678841.TBC1_111682"/>
<sequence>MKFSDIAGQEEIKYRLRRTVSDNRVSHAQLFLGPEGSGKLAMALAYAQYINCTARTPEDSCGSCPSCIKYAKLAHPDLHFIYPVATTKEIDKDPISKKFIHHWRALVESTGGYVSLADWYQKIGLENKQGIINTDDCNEIIKTLSYKSYESEYKVMIVWMIEKLYHAAAPKILKILEEPPDKTLFLLISEHNDLILPTILSRTQLVKFRALNDDELISALTLNESADSSAAGRIRYVANGNLNLARKILQTGESDQSNFELFRNWMRICYKKDVAEIHKLTSEFHSLGREKQKKFFSYALKATRYCLMNSIGNENAIRAEGEELKFIRDFTPFINQANINLLNEAFNTASYHIERNGSANIIFMDLSLKMTGWLRLK</sequence>
<reference evidence="1" key="1">
    <citation type="journal article" date="2015" name="Genome Announc.">
        <title>Draft Genome Sequence of Bacteroidales Strain TBC1, a Novel Isolate from a Methanogenic Wastewater Treatment System.</title>
        <authorList>
            <person name="Tourlousse D.M."/>
            <person name="Matsuura N."/>
            <person name="Sun L."/>
            <person name="Toyonaga M."/>
            <person name="Kuroda K."/>
            <person name="Ohashi A."/>
            <person name="Cruz R."/>
            <person name="Yamaguchi T."/>
            <person name="Sekiguchi Y."/>
        </authorList>
    </citation>
    <scope>NUCLEOTIDE SEQUENCE [LARGE SCALE GENOMIC DNA]</scope>
    <source>
        <strain evidence="1">TBC1</strain>
    </source>
</reference>
<dbReference type="GO" id="GO:0006261">
    <property type="term" value="P:DNA-templated DNA replication"/>
    <property type="evidence" value="ECO:0007669"/>
    <property type="project" value="TreeGrafter"/>
</dbReference>
<evidence type="ECO:0000313" key="1">
    <source>
        <dbReference type="EMBL" id="GAP43526.1"/>
    </source>
</evidence>
<gene>
    <name evidence="1" type="ORF">TBC1_111682</name>
</gene>
<keyword evidence="2" id="KW-1185">Reference proteome</keyword>
<protein>
    <submittedName>
        <fullName evidence="1">DNA polymerase III, delta subunit</fullName>
    </submittedName>
</protein>
<dbReference type="InterPro" id="IPR050238">
    <property type="entry name" value="DNA_Rep/Repair_Clamp_Loader"/>
</dbReference>
<dbReference type="PANTHER" id="PTHR11669:SF8">
    <property type="entry name" value="DNA POLYMERASE III SUBUNIT DELTA"/>
    <property type="match status" value="1"/>
</dbReference>
<accession>A0A0S7C2A9</accession>
<proteinExistence type="predicted"/>
<dbReference type="OrthoDB" id="9811073at2"/>